<dbReference type="PANTHER" id="PTHR10229">
    <property type="entry name" value="GTP-BINDING PROTEIN HFLX"/>
    <property type="match status" value="1"/>
</dbReference>
<dbReference type="CDD" id="cd01878">
    <property type="entry name" value="HflX"/>
    <property type="match status" value="1"/>
</dbReference>
<comment type="similarity">
    <text evidence="5">Belongs to the TRAFAC class OBG-HflX-like GTPase superfamily. HflX GTPase family.</text>
</comment>
<comment type="function">
    <text evidence="5">GTPase that associates with the 50S ribosomal subunit and may have a role during protein synthesis or ribosome biogenesis.</text>
</comment>
<evidence type="ECO:0000256" key="7">
    <source>
        <dbReference type="SAM" id="MobiDB-lite"/>
    </source>
</evidence>
<dbReference type="Gene3D" id="3.40.50.300">
    <property type="entry name" value="P-loop containing nucleotide triphosphate hydrolases"/>
    <property type="match status" value="1"/>
</dbReference>
<dbReference type="InterPro" id="IPR016496">
    <property type="entry name" value="GTPase_HflX"/>
</dbReference>
<dbReference type="InterPro" id="IPR025121">
    <property type="entry name" value="GTPase_HflX_N"/>
</dbReference>
<sequence>MCVAFRRTWRSHWPKTVTLKYFGSLTIATIHGQISGLKASHLAALERLYRRRIPASVVITTELARTASQLSRDMRRPIGLLITRRGVIEQVLVGPGCAPTIESLAKFRVGAHSLRGLRLIRTHLHEEPLSQEDITHLAMLRLDLIGVLGVTQEGEPSLLHLAHLLPPNPEGEVCRLLKPVPFHELDLQLDTFLHTLESDLQRSATHHTVSAGTESAILVSASPRSRAEQEEHLEELSELAESAGVRVLDRVVQRTQEGYERYLLGKGKLKEMVMRALQKGADLIIFDQDLAPAQARAISEVTDIKVIDRTQLILDIFARRAHTREGKVQVELAQLRYLLPRLLGHGTSLSRLGGGIGSRGPGETKLETDRRRIRDRIAHLEREIADVARHQDQRRAKRIRQGLPILSIVGYTNAGKSTLLNTLTHSEIPAQDRLFETLDTTSRRLRFPHDREVIVTDTVGFIRDLPKDLVGAFRTTLEELRDADLLLHVVDASAVDIDQQIKAVDSILQSLNMDTIPRVMVLNKCDRLAAQEVTALSARYHAIGISALNRDSLRPLIAHLETLLPVVPSFSAPAEHPDQPPQDLALASRS</sequence>
<evidence type="ECO:0000313" key="9">
    <source>
        <dbReference type="EMBL" id="CAE6774098.1"/>
    </source>
</evidence>
<keyword evidence="3" id="KW-0460">Magnesium</keyword>
<dbReference type="InterPro" id="IPR042108">
    <property type="entry name" value="GTPase_HflX_N_sf"/>
</dbReference>
<organism evidence="9 10">
    <name type="scientific">Nitrospira defluvii</name>
    <dbReference type="NCBI Taxonomy" id="330214"/>
    <lineage>
        <taxon>Bacteria</taxon>
        <taxon>Pseudomonadati</taxon>
        <taxon>Nitrospirota</taxon>
        <taxon>Nitrospiria</taxon>
        <taxon>Nitrospirales</taxon>
        <taxon>Nitrospiraceae</taxon>
        <taxon>Nitrospira</taxon>
    </lineage>
</organism>
<comment type="subunit">
    <text evidence="5">Monomer. Associates with the 50S ribosomal subunit.</text>
</comment>
<dbReference type="PROSITE" id="PS51705">
    <property type="entry name" value="G_HFLX"/>
    <property type="match status" value="1"/>
</dbReference>
<accession>A0ABN7LXK8</accession>
<reference evidence="9 10" key="1">
    <citation type="submission" date="2021-02" db="EMBL/GenBank/DDBJ databases">
        <authorList>
            <person name="Han P."/>
        </authorList>
    </citation>
    <scope>NUCLEOTIDE SEQUENCE [LARGE SCALE GENOMIC DNA]</scope>
    <source>
        <strain evidence="9">Candidatus Nitrospira sp. ZN2</strain>
    </source>
</reference>
<keyword evidence="5" id="KW-0963">Cytoplasm</keyword>
<name>A0ABN7LXK8_9BACT</name>
<dbReference type="HAMAP" id="MF_00900">
    <property type="entry name" value="GTPase_HflX"/>
    <property type="match status" value="1"/>
</dbReference>
<dbReference type="RefSeq" id="WP_246507749.1">
    <property type="nucleotide sequence ID" value="NZ_CAJNBJ010000017.1"/>
</dbReference>
<keyword evidence="1" id="KW-0479">Metal-binding</keyword>
<keyword evidence="10" id="KW-1185">Reference proteome</keyword>
<proteinExistence type="inferred from homology"/>
<dbReference type="PRINTS" id="PR00326">
    <property type="entry name" value="GTP1OBG"/>
</dbReference>
<evidence type="ECO:0000256" key="2">
    <source>
        <dbReference type="ARBA" id="ARBA00022741"/>
    </source>
</evidence>
<dbReference type="Pfam" id="PF13167">
    <property type="entry name" value="GTP-bdg_N"/>
    <property type="match status" value="1"/>
</dbReference>
<dbReference type="Pfam" id="PF16360">
    <property type="entry name" value="GTP-bdg_M"/>
    <property type="match status" value="1"/>
</dbReference>
<dbReference type="InterPro" id="IPR006073">
    <property type="entry name" value="GTP-bd"/>
</dbReference>
<comment type="subcellular location">
    <subcellularLocation>
        <location evidence="5">Cytoplasm</location>
    </subcellularLocation>
    <text evidence="5">May associate with membranes.</text>
</comment>
<dbReference type="EMBL" id="CAJNBJ010000017">
    <property type="protein sequence ID" value="CAE6774098.1"/>
    <property type="molecule type" value="Genomic_DNA"/>
</dbReference>
<dbReference type="Proteomes" id="UP000675880">
    <property type="component" value="Unassembled WGS sequence"/>
</dbReference>
<evidence type="ECO:0000256" key="4">
    <source>
        <dbReference type="ARBA" id="ARBA00023134"/>
    </source>
</evidence>
<dbReference type="PANTHER" id="PTHR10229:SF0">
    <property type="entry name" value="GTP-BINDING PROTEIN 6-RELATED"/>
    <property type="match status" value="1"/>
</dbReference>
<dbReference type="InterPro" id="IPR030394">
    <property type="entry name" value="G_HFLX_dom"/>
</dbReference>
<feature type="domain" description="Hflx-type G" evidence="8">
    <location>
        <begin position="404"/>
        <end position="568"/>
    </location>
</feature>
<keyword evidence="6" id="KW-0175">Coiled coil</keyword>
<feature type="coiled-coil region" evidence="6">
    <location>
        <begin position="363"/>
        <end position="390"/>
    </location>
</feature>
<comment type="caution">
    <text evidence="9">The sequence shown here is derived from an EMBL/GenBank/DDBJ whole genome shotgun (WGS) entry which is preliminary data.</text>
</comment>
<evidence type="ECO:0000313" key="10">
    <source>
        <dbReference type="Proteomes" id="UP000675880"/>
    </source>
</evidence>
<evidence type="ECO:0000256" key="1">
    <source>
        <dbReference type="ARBA" id="ARBA00022723"/>
    </source>
</evidence>
<dbReference type="InterPro" id="IPR032305">
    <property type="entry name" value="GTP-bd_M"/>
</dbReference>
<keyword evidence="4 5" id="KW-0342">GTP-binding</keyword>
<dbReference type="Gene3D" id="3.40.50.11060">
    <property type="entry name" value="GTPase HflX, N-terminal domain"/>
    <property type="match status" value="1"/>
</dbReference>
<evidence type="ECO:0000259" key="8">
    <source>
        <dbReference type="PROSITE" id="PS51705"/>
    </source>
</evidence>
<dbReference type="Gene3D" id="6.10.250.2860">
    <property type="match status" value="1"/>
</dbReference>
<dbReference type="InterPro" id="IPR027417">
    <property type="entry name" value="P-loop_NTPase"/>
</dbReference>
<keyword evidence="2 5" id="KW-0547">Nucleotide-binding</keyword>
<evidence type="ECO:0000256" key="6">
    <source>
        <dbReference type="SAM" id="Coils"/>
    </source>
</evidence>
<dbReference type="SUPFAM" id="SSF52540">
    <property type="entry name" value="P-loop containing nucleoside triphosphate hydrolases"/>
    <property type="match status" value="1"/>
</dbReference>
<gene>
    <name evidence="5" type="primary">hflX</name>
    <name evidence="9" type="ORF">NSPZN2_40431</name>
</gene>
<evidence type="ECO:0000256" key="5">
    <source>
        <dbReference type="HAMAP-Rule" id="MF_00900"/>
    </source>
</evidence>
<dbReference type="NCBIfam" id="TIGR03156">
    <property type="entry name" value="GTP_HflX"/>
    <property type="match status" value="1"/>
</dbReference>
<evidence type="ECO:0000256" key="3">
    <source>
        <dbReference type="ARBA" id="ARBA00022842"/>
    </source>
</evidence>
<feature type="region of interest" description="Disordered" evidence="7">
    <location>
        <begin position="571"/>
        <end position="590"/>
    </location>
</feature>
<protein>
    <recommendedName>
        <fullName evidence="5">GTPase HflX</fullName>
    </recommendedName>
    <alternativeName>
        <fullName evidence="5">GTP-binding protein HflX</fullName>
    </alternativeName>
</protein>
<dbReference type="Pfam" id="PF01926">
    <property type="entry name" value="MMR_HSR1"/>
    <property type="match status" value="1"/>
</dbReference>